<feature type="modified residue" description="4-aspartylphosphate" evidence="8">
    <location>
        <position position="53"/>
    </location>
</feature>
<dbReference type="Gene3D" id="1.10.10.10">
    <property type="entry name" value="Winged helix-like DNA-binding domain superfamily/Winged helix DNA-binding domain"/>
    <property type="match status" value="1"/>
</dbReference>
<dbReference type="Gene3D" id="6.10.250.690">
    <property type="match status" value="1"/>
</dbReference>
<dbReference type="Gene3D" id="3.40.50.2300">
    <property type="match status" value="1"/>
</dbReference>
<feature type="domain" description="Response regulatory" evidence="10">
    <location>
        <begin position="4"/>
        <end position="117"/>
    </location>
</feature>
<dbReference type="HOGENOM" id="CLU_000445_30_4_9"/>
<evidence type="ECO:0000313" key="12">
    <source>
        <dbReference type="EMBL" id="AGB41465.1"/>
    </source>
</evidence>
<dbReference type="CDD" id="cd00383">
    <property type="entry name" value="trans_reg_C"/>
    <property type="match status" value="1"/>
</dbReference>
<evidence type="ECO:0000256" key="8">
    <source>
        <dbReference type="PROSITE-ProRule" id="PRU00169"/>
    </source>
</evidence>
<dbReference type="Pfam" id="PF00072">
    <property type="entry name" value="Response_reg"/>
    <property type="match status" value="1"/>
</dbReference>
<dbReference type="InterPro" id="IPR001867">
    <property type="entry name" value="OmpR/PhoB-type_DNA-bd"/>
</dbReference>
<dbReference type="PATRIC" id="fig|748449.3.peg.1475"/>
<keyword evidence="4" id="KW-0805">Transcription regulation</keyword>
<dbReference type="PROSITE" id="PS50110">
    <property type="entry name" value="RESPONSE_REGULATORY"/>
    <property type="match status" value="1"/>
</dbReference>
<dbReference type="FunFam" id="3.40.50.2300:FF:000001">
    <property type="entry name" value="DNA-binding response regulator PhoB"/>
    <property type="match status" value="1"/>
</dbReference>
<dbReference type="PROSITE" id="PS51755">
    <property type="entry name" value="OMPR_PHOB"/>
    <property type="match status" value="1"/>
</dbReference>
<evidence type="ECO:0000256" key="4">
    <source>
        <dbReference type="ARBA" id="ARBA00023015"/>
    </source>
</evidence>
<evidence type="ECO:0000256" key="5">
    <source>
        <dbReference type="ARBA" id="ARBA00023125"/>
    </source>
</evidence>
<dbReference type="GO" id="GO:0000156">
    <property type="term" value="F:phosphorelay response regulator activity"/>
    <property type="evidence" value="ECO:0007669"/>
    <property type="project" value="TreeGrafter"/>
</dbReference>
<dbReference type="InterPro" id="IPR039420">
    <property type="entry name" value="WalR-like"/>
</dbReference>
<dbReference type="STRING" id="748449.Halha_1524"/>
<dbReference type="InterPro" id="IPR011006">
    <property type="entry name" value="CheY-like_superfamily"/>
</dbReference>
<dbReference type="RefSeq" id="WP_015327183.1">
    <property type="nucleotide sequence ID" value="NC_019978.1"/>
</dbReference>
<evidence type="ECO:0000256" key="6">
    <source>
        <dbReference type="ARBA" id="ARBA00023163"/>
    </source>
</evidence>
<evidence type="ECO:0000256" key="1">
    <source>
        <dbReference type="ARBA" id="ARBA00018672"/>
    </source>
</evidence>
<dbReference type="CDD" id="cd17574">
    <property type="entry name" value="REC_OmpR"/>
    <property type="match status" value="1"/>
</dbReference>
<dbReference type="AlphaFoldDB" id="L0KAA0"/>
<evidence type="ECO:0000259" key="11">
    <source>
        <dbReference type="PROSITE" id="PS51755"/>
    </source>
</evidence>
<dbReference type="SMART" id="SM00448">
    <property type="entry name" value="REC"/>
    <property type="match status" value="1"/>
</dbReference>
<dbReference type="Pfam" id="PF00486">
    <property type="entry name" value="Trans_reg_C"/>
    <property type="match status" value="1"/>
</dbReference>
<dbReference type="SUPFAM" id="SSF52172">
    <property type="entry name" value="CheY-like"/>
    <property type="match status" value="1"/>
</dbReference>
<accession>L0KAA0</accession>
<dbReference type="eggNOG" id="COG0745">
    <property type="taxonomic scope" value="Bacteria"/>
</dbReference>
<gene>
    <name evidence="12" type="ordered locus">Halha_1524</name>
</gene>
<dbReference type="Proteomes" id="UP000010880">
    <property type="component" value="Chromosome"/>
</dbReference>
<reference evidence="13" key="1">
    <citation type="submission" date="2012-02" db="EMBL/GenBank/DDBJ databases">
        <title>The complete genome of Halobacteroides halobius DSM 5150.</title>
        <authorList>
            <person name="Lucas S."/>
            <person name="Copeland A."/>
            <person name="Lapidus A."/>
            <person name="Glavina del Rio T."/>
            <person name="Dalin E."/>
            <person name="Tice H."/>
            <person name="Bruce D."/>
            <person name="Goodwin L."/>
            <person name="Pitluck S."/>
            <person name="Peters L."/>
            <person name="Mikhailova N."/>
            <person name="Gu W."/>
            <person name="Kyrpides N."/>
            <person name="Mavromatis K."/>
            <person name="Ivanova N."/>
            <person name="Brettin T."/>
            <person name="Detter J.C."/>
            <person name="Han C."/>
            <person name="Larimer F."/>
            <person name="Land M."/>
            <person name="Hauser L."/>
            <person name="Markowitz V."/>
            <person name="Cheng J.-F."/>
            <person name="Hugenholtz P."/>
            <person name="Woyke T."/>
            <person name="Wu D."/>
            <person name="Tindall B."/>
            <person name="Pomrenke H."/>
            <person name="Brambilla E."/>
            <person name="Klenk H.-P."/>
            <person name="Eisen J.A."/>
        </authorList>
    </citation>
    <scope>NUCLEOTIDE SEQUENCE [LARGE SCALE GENOMIC DNA]</scope>
    <source>
        <strain evidence="13">ATCC 35273 / DSM 5150 / MD-1</strain>
    </source>
</reference>
<evidence type="ECO:0000256" key="9">
    <source>
        <dbReference type="PROSITE-ProRule" id="PRU01091"/>
    </source>
</evidence>
<evidence type="ECO:0000259" key="10">
    <source>
        <dbReference type="PROSITE" id="PS50110"/>
    </source>
</evidence>
<dbReference type="FunFam" id="1.10.10.10:FF:000018">
    <property type="entry name" value="DNA-binding response regulator ResD"/>
    <property type="match status" value="1"/>
</dbReference>
<dbReference type="InterPro" id="IPR001789">
    <property type="entry name" value="Sig_transdc_resp-reg_receiver"/>
</dbReference>
<evidence type="ECO:0000256" key="3">
    <source>
        <dbReference type="ARBA" id="ARBA00023012"/>
    </source>
</evidence>
<dbReference type="SMART" id="SM00862">
    <property type="entry name" value="Trans_reg_C"/>
    <property type="match status" value="1"/>
</dbReference>
<dbReference type="InterPro" id="IPR036388">
    <property type="entry name" value="WH-like_DNA-bd_sf"/>
</dbReference>
<sequence>MPAKILVVDDDKNICKLIEIYLQKEDYQVITAMDGQEAIDKYYEYNPQLVVLDIMLPQVDGWEVCQEIREDSNVPILMLTAKGEKDDKLKGLEIGADDYVTKPFDPDELVARVKVILRRTKISQEEEVLTFPNLRVDHQKRQVNLKGQTLDLAPKEYDLLYFLVRNEKQVFSREQLLDKVWGFDFIGDIRTVDTHIKRLRNKIESQVKDYNYFHTVWGVGYKFEVTEV</sequence>
<keyword evidence="2 8" id="KW-0597">Phosphoprotein</keyword>
<evidence type="ECO:0000256" key="7">
    <source>
        <dbReference type="ARBA" id="ARBA00024867"/>
    </source>
</evidence>
<evidence type="ECO:0000313" key="13">
    <source>
        <dbReference type="Proteomes" id="UP000010880"/>
    </source>
</evidence>
<dbReference type="KEGG" id="hhl:Halha_1524"/>
<dbReference type="PANTHER" id="PTHR48111:SF1">
    <property type="entry name" value="TWO-COMPONENT RESPONSE REGULATOR ORR33"/>
    <property type="match status" value="1"/>
</dbReference>
<name>L0KAA0_HALHC</name>
<keyword evidence="13" id="KW-1185">Reference proteome</keyword>
<protein>
    <recommendedName>
        <fullName evidence="1">Stage 0 sporulation protein A homolog</fullName>
    </recommendedName>
</protein>
<feature type="DNA-binding region" description="OmpR/PhoB-type" evidence="9">
    <location>
        <begin position="126"/>
        <end position="225"/>
    </location>
</feature>
<proteinExistence type="predicted"/>
<keyword evidence="6" id="KW-0804">Transcription</keyword>
<keyword evidence="5 9" id="KW-0238">DNA-binding</keyword>
<dbReference type="GO" id="GO:0000976">
    <property type="term" value="F:transcription cis-regulatory region binding"/>
    <property type="evidence" value="ECO:0007669"/>
    <property type="project" value="TreeGrafter"/>
</dbReference>
<feature type="domain" description="OmpR/PhoB-type" evidence="11">
    <location>
        <begin position="126"/>
        <end position="225"/>
    </location>
</feature>
<keyword evidence="3" id="KW-0902">Two-component regulatory system</keyword>
<organism evidence="12 13">
    <name type="scientific">Halobacteroides halobius (strain ATCC 35273 / DSM 5150 / MD-1)</name>
    <dbReference type="NCBI Taxonomy" id="748449"/>
    <lineage>
        <taxon>Bacteria</taxon>
        <taxon>Bacillati</taxon>
        <taxon>Bacillota</taxon>
        <taxon>Clostridia</taxon>
        <taxon>Halanaerobiales</taxon>
        <taxon>Halobacteroidaceae</taxon>
        <taxon>Halobacteroides</taxon>
    </lineage>
</organism>
<dbReference type="GO" id="GO:0006355">
    <property type="term" value="P:regulation of DNA-templated transcription"/>
    <property type="evidence" value="ECO:0007669"/>
    <property type="project" value="InterPro"/>
</dbReference>
<dbReference type="GO" id="GO:0005829">
    <property type="term" value="C:cytosol"/>
    <property type="evidence" value="ECO:0007669"/>
    <property type="project" value="TreeGrafter"/>
</dbReference>
<comment type="function">
    <text evidence="7">May play the central regulatory role in sporulation. It may be an element of the effector pathway responsible for the activation of sporulation genes in response to nutritional stress. Spo0A may act in concert with spo0H (a sigma factor) to control the expression of some genes that are critical to the sporulation process.</text>
</comment>
<evidence type="ECO:0000256" key="2">
    <source>
        <dbReference type="ARBA" id="ARBA00022553"/>
    </source>
</evidence>
<dbReference type="EMBL" id="CP003359">
    <property type="protein sequence ID" value="AGB41465.1"/>
    <property type="molecule type" value="Genomic_DNA"/>
</dbReference>
<dbReference type="OrthoDB" id="9790442at2"/>
<dbReference type="PANTHER" id="PTHR48111">
    <property type="entry name" value="REGULATOR OF RPOS"/>
    <property type="match status" value="1"/>
</dbReference>
<dbReference type="GO" id="GO:0032993">
    <property type="term" value="C:protein-DNA complex"/>
    <property type="evidence" value="ECO:0007669"/>
    <property type="project" value="TreeGrafter"/>
</dbReference>